<comment type="subcellular location">
    <subcellularLocation>
        <location evidence="2">Cell membrane</location>
        <topology evidence="2">Multi-pass membrane protein</topology>
    </subcellularLocation>
</comment>
<dbReference type="Pfam" id="PF01554">
    <property type="entry name" value="MatE"/>
    <property type="match status" value="2"/>
</dbReference>
<keyword evidence="15" id="KW-1185">Reference proteome</keyword>
<dbReference type="PIRSF" id="PIRSF006603">
    <property type="entry name" value="DinF"/>
    <property type="match status" value="1"/>
</dbReference>
<evidence type="ECO:0000256" key="5">
    <source>
        <dbReference type="ARBA" id="ARBA00022448"/>
    </source>
</evidence>
<name>A0A923LT25_9FIRM</name>
<feature type="transmembrane region" description="Helical" evidence="13">
    <location>
        <begin position="98"/>
        <end position="123"/>
    </location>
</feature>
<dbReference type="AlphaFoldDB" id="A0A923LT25"/>
<evidence type="ECO:0000256" key="10">
    <source>
        <dbReference type="ARBA" id="ARBA00023065"/>
    </source>
</evidence>
<reference evidence="14" key="1">
    <citation type="submission" date="2020-08" db="EMBL/GenBank/DDBJ databases">
        <title>Genome public.</title>
        <authorList>
            <person name="Liu C."/>
            <person name="Sun Q."/>
        </authorList>
    </citation>
    <scope>NUCLEOTIDE SEQUENCE</scope>
    <source>
        <strain evidence="14">BX1005</strain>
    </source>
</reference>
<feature type="transmembrane region" description="Helical" evidence="13">
    <location>
        <begin position="388"/>
        <end position="411"/>
    </location>
</feature>
<dbReference type="RefSeq" id="WP_186867739.1">
    <property type="nucleotide sequence ID" value="NZ_JACOPH010000018.1"/>
</dbReference>
<dbReference type="GO" id="GO:0005886">
    <property type="term" value="C:plasma membrane"/>
    <property type="evidence" value="ECO:0007669"/>
    <property type="project" value="UniProtKB-SubCell"/>
</dbReference>
<keyword evidence="8 13" id="KW-0812">Transmembrane</keyword>
<dbReference type="PANTHER" id="PTHR43298:SF2">
    <property type="entry name" value="FMN_FAD EXPORTER YEEO-RELATED"/>
    <property type="match status" value="1"/>
</dbReference>
<dbReference type="InterPro" id="IPR050222">
    <property type="entry name" value="MATE_MdtK"/>
</dbReference>
<dbReference type="InterPro" id="IPR048279">
    <property type="entry name" value="MdtK-like"/>
</dbReference>
<dbReference type="NCBIfam" id="TIGR00797">
    <property type="entry name" value="matE"/>
    <property type="match status" value="1"/>
</dbReference>
<evidence type="ECO:0000256" key="7">
    <source>
        <dbReference type="ARBA" id="ARBA00022475"/>
    </source>
</evidence>
<keyword evidence="7" id="KW-1003">Cell membrane</keyword>
<evidence type="ECO:0000256" key="2">
    <source>
        <dbReference type="ARBA" id="ARBA00004651"/>
    </source>
</evidence>
<feature type="transmembrane region" description="Helical" evidence="13">
    <location>
        <begin position="417"/>
        <end position="436"/>
    </location>
</feature>
<evidence type="ECO:0000256" key="12">
    <source>
        <dbReference type="ARBA" id="ARBA00031636"/>
    </source>
</evidence>
<evidence type="ECO:0000313" key="14">
    <source>
        <dbReference type="EMBL" id="MBC5715363.1"/>
    </source>
</evidence>
<dbReference type="CDD" id="cd13138">
    <property type="entry name" value="MATE_yoeA_like"/>
    <property type="match status" value="1"/>
</dbReference>
<evidence type="ECO:0000256" key="9">
    <source>
        <dbReference type="ARBA" id="ARBA00022989"/>
    </source>
</evidence>
<keyword evidence="10" id="KW-0406">Ion transport</keyword>
<dbReference type="GO" id="GO:0015297">
    <property type="term" value="F:antiporter activity"/>
    <property type="evidence" value="ECO:0007669"/>
    <property type="project" value="UniProtKB-KW"/>
</dbReference>
<proteinExistence type="inferred from homology"/>
<evidence type="ECO:0000256" key="3">
    <source>
        <dbReference type="ARBA" id="ARBA00010199"/>
    </source>
</evidence>
<feature type="transmembrane region" description="Helical" evidence="13">
    <location>
        <begin position="167"/>
        <end position="187"/>
    </location>
</feature>
<keyword evidence="6" id="KW-0050">Antiport</keyword>
<feature type="transmembrane region" description="Helical" evidence="13">
    <location>
        <begin position="51"/>
        <end position="78"/>
    </location>
</feature>
<keyword evidence="9 13" id="KW-1133">Transmembrane helix</keyword>
<dbReference type="EMBL" id="JACOPH010000018">
    <property type="protein sequence ID" value="MBC5715363.1"/>
    <property type="molecule type" value="Genomic_DNA"/>
</dbReference>
<evidence type="ECO:0000256" key="8">
    <source>
        <dbReference type="ARBA" id="ARBA00022692"/>
    </source>
</evidence>
<evidence type="ECO:0000256" key="1">
    <source>
        <dbReference type="ARBA" id="ARBA00003408"/>
    </source>
</evidence>
<keyword evidence="5" id="KW-0813">Transport</keyword>
<comment type="caution">
    <text evidence="14">The sequence shown here is derived from an EMBL/GenBank/DDBJ whole genome shotgun (WGS) entry which is preliminary data.</text>
</comment>
<feature type="transmembrane region" description="Helical" evidence="13">
    <location>
        <begin position="135"/>
        <end position="160"/>
    </location>
</feature>
<feature type="transmembrane region" description="Helical" evidence="13">
    <location>
        <begin position="12"/>
        <end position="31"/>
    </location>
</feature>
<feature type="transmembrane region" description="Helical" evidence="13">
    <location>
        <begin position="193"/>
        <end position="214"/>
    </location>
</feature>
<sequence>MIKDLTKGEPGKILWQFTLPMFVSVAFQQFYNIADSMIVGNFSSHGENALAAVGASYPITMIFMAIAMGCNVGCAVIISQLFGAKRYQEMKTAVSTTLIASFVLSLFLTVIGLIFCRSMMYAIRTPENIFADADIYLRIYIGGFVFLFLYNVVTGIFTSLGDSKTPLYFLIASSLSNIALDWVFVAVCHWDVAGVAWATFICQGAACLLAMFTLRKRLEAIESDGTPELFSFPMLKRITWIAIPSVLQQSFISVGNIFIQSLINGYGSSVIAGYSAAIKINTFAINCFSTLGNAVSSFTAQNIGAGEEDRIRKGLRAGLRIGIMLAVPFFLVCFFKGDFLIHLFMKEESKDALHTGIEFLKIVSPFYLVVSLKLATDGLLRGSGAMKSFMTSTFTDLILRVVLGYILAVPFETTGIWMSWPVGWVIGTMLSLLFYAKGVWKTKGMRS</sequence>
<organism evidence="14 15">
    <name type="scientific">Roseburia zhanii</name>
    <dbReference type="NCBI Taxonomy" id="2763064"/>
    <lineage>
        <taxon>Bacteria</taxon>
        <taxon>Bacillati</taxon>
        <taxon>Bacillota</taxon>
        <taxon>Clostridia</taxon>
        <taxon>Lachnospirales</taxon>
        <taxon>Lachnospiraceae</taxon>
        <taxon>Roseburia</taxon>
    </lineage>
</organism>
<accession>A0A923LT25</accession>
<dbReference type="GO" id="GO:0006811">
    <property type="term" value="P:monoatomic ion transport"/>
    <property type="evidence" value="ECO:0007669"/>
    <property type="project" value="UniProtKB-KW"/>
</dbReference>
<feature type="transmembrane region" description="Helical" evidence="13">
    <location>
        <begin position="357"/>
        <end position="376"/>
    </location>
</feature>
<evidence type="ECO:0000313" key="15">
    <source>
        <dbReference type="Proteomes" id="UP000606720"/>
    </source>
</evidence>
<dbReference type="PANTHER" id="PTHR43298">
    <property type="entry name" value="MULTIDRUG RESISTANCE PROTEIN NORM-RELATED"/>
    <property type="match status" value="1"/>
</dbReference>
<comment type="function">
    <text evidence="1">Multidrug efflux pump.</text>
</comment>
<evidence type="ECO:0000256" key="4">
    <source>
        <dbReference type="ARBA" id="ARBA00020268"/>
    </source>
</evidence>
<keyword evidence="11 13" id="KW-0472">Membrane</keyword>
<dbReference type="Proteomes" id="UP000606720">
    <property type="component" value="Unassembled WGS sequence"/>
</dbReference>
<evidence type="ECO:0000256" key="11">
    <source>
        <dbReference type="ARBA" id="ARBA00023136"/>
    </source>
</evidence>
<gene>
    <name evidence="14" type="ORF">H8S17_14335</name>
</gene>
<protein>
    <recommendedName>
        <fullName evidence="4">Probable multidrug resistance protein NorM</fullName>
    </recommendedName>
    <alternativeName>
        <fullName evidence="12">Multidrug-efflux transporter</fullName>
    </alternativeName>
</protein>
<feature type="transmembrane region" description="Helical" evidence="13">
    <location>
        <begin position="321"/>
        <end position="345"/>
    </location>
</feature>
<evidence type="ECO:0000256" key="13">
    <source>
        <dbReference type="SAM" id="Phobius"/>
    </source>
</evidence>
<dbReference type="InterPro" id="IPR002528">
    <property type="entry name" value="MATE_fam"/>
</dbReference>
<dbReference type="GO" id="GO:0042910">
    <property type="term" value="F:xenobiotic transmembrane transporter activity"/>
    <property type="evidence" value="ECO:0007669"/>
    <property type="project" value="InterPro"/>
</dbReference>
<evidence type="ECO:0000256" key="6">
    <source>
        <dbReference type="ARBA" id="ARBA00022449"/>
    </source>
</evidence>
<comment type="similarity">
    <text evidence="3">Belongs to the multi antimicrobial extrusion (MATE) (TC 2.A.66.1) family.</text>
</comment>